<reference evidence="10" key="2">
    <citation type="journal article" date="2023" name="Science">
        <title>Genomic signatures of disease resistance in endangered staghorn corals.</title>
        <authorList>
            <person name="Vollmer S.V."/>
            <person name="Selwyn J.D."/>
            <person name="Despard B.A."/>
            <person name="Roesel C.L."/>
        </authorList>
    </citation>
    <scope>NUCLEOTIDE SEQUENCE</scope>
    <source>
        <strain evidence="10">K2</strain>
    </source>
</reference>
<feature type="binding site" evidence="6">
    <location>
        <position position="387"/>
    </location>
    <ligand>
        <name>Na(+)</name>
        <dbReference type="ChEBI" id="CHEBI:29101"/>
        <label>1</label>
    </ligand>
</feature>
<dbReference type="GO" id="GO:0015293">
    <property type="term" value="F:symporter activity"/>
    <property type="evidence" value="ECO:0007669"/>
    <property type="project" value="UniProtKB-KW"/>
</dbReference>
<organism evidence="10 11">
    <name type="scientific">Acropora cervicornis</name>
    <name type="common">Staghorn coral</name>
    <dbReference type="NCBI Taxonomy" id="6130"/>
    <lineage>
        <taxon>Eukaryota</taxon>
        <taxon>Metazoa</taxon>
        <taxon>Cnidaria</taxon>
        <taxon>Anthozoa</taxon>
        <taxon>Hexacorallia</taxon>
        <taxon>Scleractinia</taxon>
        <taxon>Astrocoeniina</taxon>
        <taxon>Acroporidae</taxon>
        <taxon>Acropora</taxon>
    </lineage>
</organism>
<feature type="transmembrane region" description="Helical" evidence="9">
    <location>
        <begin position="208"/>
        <end position="236"/>
    </location>
</feature>
<feature type="binding site" evidence="6">
    <location>
        <position position="355"/>
    </location>
    <ligand>
        <name>Na(+)</name>
        <dbReference type="ChEBI" id="CHEBI:29101"/>
        <label>1</label>
    </ligand>
</feature>
<evidence type="ECO:0000256" key="6">
    <source>
        <dbReference type="PIRSR" id="PIRSR600175-1"/>
    </source>
</evidence>
<evidence type="ECO:0000256" key="8">
    <source>
        <dbReference type="SAM" id="MobiDB-lite"/>
    </source>
</evidence>
<keyword evidence="6" id="KW-0915">Sodium</keyword>
<dbReference type="PROSITE" id="PS50267">
    <property type="entry name" value="NA_NEUROTRAN_SYMP_3"/>
    <property type="match status" value="2"/>
</dbReference>
<evidence type="ECO:0000256" key="7">
    <source>
        <dbReference type="RuleBase" id="RU003732"/>
    </source>
</evidence>
<dbReference type="PRINTS" id="PR00176">
    <property type="entry name" value="NANEUSMPORT"/>
</dbReference>
<keyword evidence="3 7" id="KW-0812">Transmembrane</keyword>
<feature type="binding site" evidence="6">
    <location>
        <position position="142"/>
    </location>
    <ligand>
        <name>Na(+)</name>
        <dbReference type="ChEBI" id="CHEBI:29101"/>
        <label>1</label>
    </ligand>
</feature>
<feature type="transmembrane region" description="Helical" evidence="9">
    <location>
        <begin position="166"/>
        <end position="187"/>
    </location>
</feature>
<dbReference type="GO" id="GO:0006865">
    <property type="term" value="P:amino acid transport"/>
    <property type="evidence" value="ECO:0007669"/>
    <property type="project" value="TreeGrafter"/>
</dbReference>
<evidence type="ECO:0000256" key="2">
    <source>
        <dbReference type="ARBA" id="ARBA00022448"/>
    </source>
</evidence>
<feature type="region of interest" description="Disordered" evidence="8">
    <location>
        <begin position="635"/>
        <end position="672"/>
    </location>
</feature>
<evidence type="ECO:0000256" key="9">
    <source>
        <dbReference type="SAM" id="Phobius"/>
    </source>
</evidence>
<feature type="transmembrane region" description="Helical" evidence="9">
    <location>
        <begin position="136"/>
        <end position="154"/>
    </location>
</feature>
<gene>
    <name evidence="10" type="ORF">P5673_018190</name>
</gene>
<reference evidence="10" key="1">
    <citation type="journal article" date="2023" name="G3 (Bethesda)">
        <title>Whole genome assembly and annotation of the endangered Caribbean coral Acropora cervicornis.</title>
        <authorList>
            <person name="Selwyn J.D."/>
            <person name="Vollmer S.V."/>
        </authorList>
    </citation>
    <scope>NUCLEOTIDE SEQUENCE</scope>
    <source>
        <strain evidence="10">K2</strain>
    </source>
</reference>
<dbReference type="PANTHER" id="PTHR11616">
    <property type="entry name" value="SODIUM/CHLORIDE DEPENDENT TRANSPORTER"/>
    <property type="match status" value="1"/>
</dbReference>
<keyword evidence="6" id="KW-0479">Metal-binding</keyword>
<comment type="subcellular location">
    <subcellularLocation>
        <location evidence="1">Membrane</location>
        <topology evidence="1">Multi-pass membrane protein</topology>
    </subcellularLocation>
</comment>
<dbReference type="AlphaFoldDB" id="A0AAD9QDT2"/>
<comment type="similarity">
    <text evidence="7">Belongs to the sodium:neurotransmitter symporter (SNF) (TC 2.A.22) family.</text>
</comment>
<dbReference type="GO" id="GO:0005886">
    <property type="term" value="C:plasma membrane"/>
    <property type="evidence" value="ECO:0007669"/>
    <property type="project" value="TreeGrafter"/>
</dbReference>
<protein>
    <recommendedName>
        <fullName evidence="7">Transporter</fullName>
    </recommendedName>
</protein>
<evidence type="ECO:0000256" key="3">
    <source>
        <dbReference type="ARBA" id="ARBA00022692"/>
    </source>
</evidence>
<feature type="binding site" evidence="6">
    <location>
        <position position="145"/>
    </location>
    <ligand>
        <name>Na(+)</name>
        <dbReference type="ChEBI" id="CHEBI:29101"/>
        <label>1</label>
    </ligand>
</feature>
<sequence length="672" mass="74946">MAKEEELEYSDTKKITFNVESEEIEEVNNPHPTTDIESNGVTVRIYEQDTDRGKWGNQIEFVLAAIGFAVGLGNVWRFPYLCQKNGGDGILNEAVSPPKEESSAVVEQKPTEAVKDPEKVEIVESDRGGWGNKIEFILATVGFAVGLGNVWRFPYLCQKSGGGAFLIPYFMSLFLLGIPLFFLELAIGQSLRQGSVGVWNAIHPYLGGLGYACVVVCILVGMYYNMIISWCFYYLFASFQNPLPYSSCPRDLNGTLLEECKEAGSTQYYWYSKALNVSSSIEEGGGVMWHLVLVLLVAWAVVFLCMMRGVQSAGKAVYFTATFPYLVLTIFFGRGFSKLANPQVWLEAATQIFFSLSVAFGGLIAMSSYNPVHNNCHRDAIVVSLINCGTSIFASIVIFCILGFRATTSLHECQEFWFNQTGINGTDLVKEHCHDLEYWLSQSASGPGLTFIAFTEAIVRMPASPIWSVLFFCMLLTLGMGTIICGFCFLCGIIFTQQSGQYWLQMFDNYCATLPLLLIGFCELVGVSYIYKIERFEDDIQYMLGFRPHLYWKICWRYISPGLIIIIFIASIVNLAINPMKYSAWDKNAYKTKDMDYPGWGYAIIVLLISLSVLNVPIVAFLRFLGILKYEKPASKPNGEGVLAPGSVTPSLSRVPLPPMEMPLAGTRDDED</sequence>
<evidence type="ECO:0000256" key="5">
    <source>
        <dbReference type="ARBA" id="ARBA00023136"/>
    </source>
</evidence>
<dbReference type="Proteomes" id="UP001249851">
    <property type="component" value="Unassembled WGS sequence"/>
</dbReference>
<dbReference type="PROSITE" id="PS00610">
    <property type="entry name" value="NA_NEUROTRAN_SYMP_1"/>
    <property type="match status" value="1"/>
</dbReference>
<dbReference type="PANTHER" id="PTHR11616:SF241">
    <property type="entry name" value="SODIUM- AND CHLORIDE-DEPENDENT GLYCINE TRANSPORTER 2"/>
    <property type="match status" value="1"/>
</dbReference>
<feature type="transmembrane region" description="Helical" evidence="9">
    <location>
        <begin position="381"/>
        <end position="404"/>
    </location>
</feature>
<evidence type="ECO:0000256" key="1">
    <source>
        <dbReference type="ARBA" id="ARBA00004141"/>
    </source>
</evidence>
<dbReference type="EMBL" id="JARQWQ010000040">
    <property type="protein sequence ID" value="KAK2559542.1"/>
    <property type="molecule type" value="Genomic_DNA"/>
</dbReference>
<name>A0AAD9QDT2_ACRCE</name>
<keyword evidence="5 9" id="KW-0472">Membrane</keyword>
<accession>A0AAD9QDT2</accession>
<feature type="transmembrane region" description="Helical" evidence="9">
    <location>
        <begin position="466"/>
        <end position="495"/>
    </location>
</feature>
<dbReference type="GO" id="GO:0046872">
    <property type="term" value="F:metal ion binding"/>
    <property type="evidence" value="ECO:0007669"/>
    <property type="project" value="UniProtKB-KW"/>
</dbReference>
<feature type="transmembrane region" description="Helical" evidence="9">
    <location>
        <begin position="317"/>
        <end position="336"/>
    </location>
</feature>
<keyword evidence="2 7" id="KW-0813">Transport</keyword>
<keyword evidence="4 9" id="KW-1133">Transmembrane helix</keyword>
<dbReference type="InterPro" id="IPR000175">
    <property type="entry name" value="Na/ntran_symport"/>
</dbReference>
<comment type="caution">
    <text evidence="10">The sequence shown here is derived from an EMBL/GenBank/DDBJ whole genome shotgun (WGS) entry which is preliminary data.</text>
</comment>
<evidence type="ECO:0000313" key="10">
    <source>
        <dbReference type="EMBL" id="KAK2559542.1"/>
    </source>
</evidence>
<feature type="binding site" evidence="6">
    <location>
        <position position="144"/>
    </location>
    <ligand>
        <name>Na(+)</name>
        <dbReference type="ChEBI" id="CHEBI:29101"/>
        <label>1</label>
    </ligand>
</feature>
<dbReference type="GO" id="GO:0035725">
    <property type="term" value="P:sodium ion transmembrane transport"/>
    <property type="evidence" value="ECO:0007669"/>
    <property type="project" value="TreeGrafter"/>
</dbReference>
<feature type="transmembrane region" description="Helical" evidence="9">
    <location>
        <begin position="597"/>
        <end position="622"/>
    </location>
</feature>
<proteinExistence type="inferred from homology"/>
<dbReference type="Pfam" id="PF00209">
    <property type="entry name" value="SNF"/>
    <property type="match status" value="2"/>
</dbReference>
<feature type="transmembrane region" description="Helical" evidence="9">
    <location>
        <begin position="287"/>
        <end position="305"/>
    </location>
</feature>
<dbReference type="InterPro" id="IPR037272">
    <property type="entry name" value="SNS_sf"/>
</dbReference>
<feature type="binding site" evidence="6">
    <location>
        <position position="478"/>
    </location>
    <ligand>
        <name>Na(+)</name>
        <dbReference type="ChEBI" id="CHEBI:29101"/>
        <label>1</label>
    </ligand>
</feature>
<keyword evidence="11" id="KW-1185">Reference proteome</keyword>
<feature type="binding site" evidence="6">
    <location>
        <position position="149"/>
    </location>
    <ligand>
        <name>Na(+)</name>
        <dbReference type="ChEBI" id="CHEBI:29101"/>
        <label>1</label>
    </ligand>
</feature>
<feature type="transmembrane region" description="Helical" evidence="9">
    <location>
        <begin position="515"/>
        <end position="533"/>
    </location>
</feature>
<evidence type="ECO:0000313" key="11">
    <source>
        <dbReference type="Proteomes" id="UP001249851"/>
    </source>
</evidence>
<feature type="transmembrane region" description="Helical" evidence="9">
    <location>
        <begin position="554"/>
        <end position="577"/>
    </location>
</feature>
<keyword evidence="7" id="KW-0769">Symport</keyword>
<dbReference type="SUPFAM" id="SSF161070">
    <property type="entry name" value="SNF-like"/>
    <property type="match status" value="2"/>
</dbReference>
<feature type="transmembrane region" description="Helical" evidence="9">
    <location>
        <begin position="348"/>
        <end position="369"/>
    </location>
</feature>
<evidence type="ECO:0000256" key="4">
    <source>
        <dbReference type="ARBA" id="ARBA00022989"/>
    </source>
</evidence>